<comment type="caution">
    <text evidence="2">The sequence shown here is derived from an EMBL/GenBank/DDBJ whole genome shotgun (WGS) entry which is preliminary data.</text>
</comment>
<proteinExistence type="predicted"/>
<organism evidence="2 3">
    <name type="scientific">Candidatus Viridilinea halotolerans</name>
    <dbReference type="NCBI Taxonomy" id="2491704"/>
    <lineage>
        <taxon>Bacteria</taxon>
        <taxon>Bacillati</taxon>
        <taxon>Chloroflexota</taxon>
        <taxon>Chloroflexia</taxon>
        <taxon>Chloroflexales</taxon>
        <taxon>Chloroflexineae</taxon>
        <taxon>Oscillochloridaceae</taxon>
        <taxon>Candidatus Viridilinea</taxon>
    </lineage>
</organism>
<dbReference type="Proteomes" id="UP000280307">
    <property type="component" value="Unassembled WGS sequence"/>
</dbReference>
<accession>A0A426TT12</accession>
<gene>
    <name evidence="2" type="ORF">EI684_19030</name>
</gene>
<name>A0A426TT12_9CHLR</name>
<dbReference type="EMBL" id="RSAS01000789">
    <property type="protein sequence ID" value="RRR67426.1"/>
    <property type="molecule type" value="Genomic_DNA"/>
</dbReference>
<protein>
    <submittedName>
        <fullName evidence="2">Uncharacterized protein</fullName>
    </submittedName>
</protein>
<reference evidence="2 3" key="1">
    <citation type="submission" date="2018-12" db="EMBL/GenBank/DDBJ databases">
        <title>Genome Sequence of Candidatus Viridilinea halotolerans isolated from saline sulfide-rich spring.</title>
        <authorList>
            <person name="Grouzdev D.S."/>
            <person name="Burganskaya E.I."/>
            <person name="Krutkina M.S."/>
            <person name="Sukhacheva M.V."/>
            <person name="Gorlenko V.M."/>
        </authorList>
    </citation>
    <scope>NUCLEOTIDE SEQUENCE [LARGE SCALE GENOMIC DNA]</scope>
    <source>
        <strain evidence="2">Chok-6</strain>
    </source>
</reference>
<sequence>MSRQDGEPPHCADGTPPASPVERLKGSVQEYSESFEPVGVEDWEVLGLEDDMGTAGGSA</sequence>
<evidence type="ECO:0000313" key="3">
    <source>
        <dbReference type="Proteomes" id="UP000280307"/>
    </source>
</evidence>
<dbReference type="AlphaFoldDB" id="A0A426TT12"/>
<feature type="compositionally biased region" description="Basic and acidic residues" evidence="1">
    <location>
        <begin position="1"/>
        <end position="10"/>
    </location>
</feature>
<evidence type="ECO:0000256" key="1">
    <source>
        <dbReference type="SAM" id="MobiDB-lite"/>
    </source>
</evidence>
<evidence type="ECO:0000313" key="2">
    <source>
        <dbReference type="EMBL" id="RRR67426.1"/>
    </source>
</evidence>
<feature type="region of interest" description="Disordered" evidence="1">
    <location>
        <begin position="1"/>
        <end position="27"/>
    </location>
</feature>